<dbReference type="InterPro" id="IPR017853">
    <property type="entry name" value="GH"/>
</dbReference>
<dbReference type="Pfam" id="PF12876">
    <property type="entry name" value="Cellulase-like"/>
    <property type="match status" value="1"/>
</dbReference>
<dbReference type="Proteomes" id="UP000029734">
    <property type="component" value="Unassembled WGS sequence"/>
</dbReference>
<proteinExistence type="predicted"/>
<keyword evidence="2" id="KW-1185">Reference proteome</keyword>
<comment type="caution">
    <text evidence="1">The sequence shown here is derived from an EMBL/GenBank/DDBJ whole genome shotgun (WGS) entry which is preliminary data.</text>
</comment>
<organism evidence="1 2">
    <name type="scientific">Paenibacillus wynnii</name>
    <dbReference type="NCBI Taxonomy" id="268407"/>
    <lineage>
        <taxon>Bacteria</taxon>
        <taxon>Bacillati</taxon>
        <taxon>Bacillota</taxon>
        <taxon>Bacilli</taxon>
        <taxon>Bacillales</taxon>
        <taxon>Paenibacillaceae</taxon>
        <taxon>Paenibacillus</taxon>
    </lineage>
</organism>
<dbReference type="SUPFAM" id="SSF51445">
    <property type="entry name" value="(Trans)glycosidases"/>
    <property type="match status" value="1"/>
</dbReference>
<accession>A0A098M880</accession>
<dbReference type="Gene3D" id="3.20.20.80">
    <property type="entry name" value="Glycosidases"/>
    <property type="match status" value="1"/>
</dbReference>
<name>A0A098M880_9BACL</name>
<dbReference type="OrthoDB" id="188932at2"/>
<dbReference type="AlphaFoldDB" id="A0A098M880"/>
<reference evidence="1 2" key="2">
    <citation type="submission" date="2014-10" db="EMBL/GenBank/DDBJ databases">
        <title>Comparative genomics of the Paenibacillus odorifer group.</title>
        <authorList>
            <person name="Tsai Y.-C."/>
            <person name="Martin N."/>
            <person name="Korlach J."/>
            <person name="Wiedmann M."/>
        </authorList>
    </citation>
    <scope>NUCLEOTIDE SEQUENCE [LARGE SCALE GENOMIC DNA]</scope>
    <source>
        <strain evidence="1 2">DSM 18334</strain>
    </source>
</reference>
<protein>
    <submittedName>
        <fullName evidence="1">Cellulase</fullName>
    </submittedName>
</protein>
<dbReference type="RefSeq" id="WP_036648968.1">
    <property type="nucleotide sequence ID" value="NZ_JQCR01000002.1"/>
</dbReference>
<reference evidence="1 2" key="1">
    <citation type="submission" date="2014-08" db="EMBL/GenBank/DDBJ databases">
        <authorList>
            <person name="den Bakker H.C."/>
        </authorList>
    </citation>
    <scope>NUCLEOTIDE SEQUENCE [LARGE SCALE GENOMIC DNA]</scope>
    <source>
        <strain evidence="1 2">DSM 18334</strain>
    </source>
</reference>
<sequence length="371" mass="43752">MRMKLEHPLAITMWDFSWLERKWPGAGYEDWNQILDELKDRGYDAVRIDAYPHLMSVGPEREWTLKPEWSVQDWGAPSLTKISSLRENFVNFIAACRDKGIFVALSTWFREDVDNHRMNIKNADNLAQMWISVLNVIEEENLEDSILYVDLCNEFPMSSWCPWLAQSLGKDPTQEVLRATPEVTDFMKKSIETVKSRYPQYDYCFSVCSEFDTVDQQDVSFMDILEPHIWMAQWSEFYQKVGYGYERFSYVGYDNMVLHAEKLYRSKPEYWQERMYEGIDAAARWSELSGKPLVTTECWGIVDYKDWPLLNWDWIMELCELGVKRAASKGRWFAIATSNFCGPQFKGMWRDIEWHRGMTDIIHSSRLPGGK</sequence>
<evidence type="ECO:0000313" key="2">
    <source>
        <dbReference type="Proteomes" id="UP000029734"/>
    </source>
</evidence>
<dbReference type="EMBL" id="JQCR01000002">
    <property type="protein sequence ID" value="KGE18745.1"/>
    <property type="molecule type" value="Genomic_DNA"/>
</dbReference>
<evidence type="ECO:0000313" key="1">
    <source>
        <dbReference type="EMBL" id="KGE18745.1"/>
    </source>
</evidence>
<dbReference type="STRING" id="268407.PWYN_04695"/>
<dbReference type="InterPro" id="IPR024778">
    <property type="entry name" value="Put_cellulase"/>
</dbReference>
<gene>
    <name evidence="1" type="ORF">PWYN_04695</name>
</gene>
<dbReference type="eggNOG" id="ENOG50330IC">
    <property type="taxonomic scope" value="Bacteria"/>
</dbReference>